<dbReference type="EMBL" id="SRLO01000055">
    <property type="protein sequence ID" value="TNN80325.1"/>
    <property type="molecule type" value="Genomic_DNA"/>
</dbReference>
<dbReference type="AlphaFoldDB" id="A0A4Z2IQY4"/>
<reference evidence="2 3" key="1">
    <citation type="submission" date="2019-03" db="EMBL/GenBank/DDBJ databases">
        <title>First draft genome of Liparis tanakae, snailfish: a comprehensive survey of snailfish specific genes.</title>
        <authorList>
            <person name="Kim W."/>
            <person name="Song I."/>
            <person name="Jeong J.-H."/>
            <person name="Kim D."/>
            <person name="Kim S."/>
            <person name="Ryu S."/>
            <person name="Song J.Y."/>
            <person name="Lee S.K."/>
        </authorList>
    </citation>
    <scope>NUCLEOTIDE SEQUENCE [LARGE SCALE GENOMIC DNA]</scope>
    <source>
        <tissue evidence="2">Muscle</tissue>
    </source>
</reference>
<keyword evidence="3" id="KW-1185">Reference proteome</keyword>
<feature type="region of interest" description="Disordered" evidence="1">
    <location>
        <begin position="63"/>
        <end position="98"/>
    </location>
</feature>
<proteinExistence type="predicted"/>
<evidence type="ECO:0000256" key="1">
    <source>
        <dbReference type="SAM" id="MobiDB-lite"/>
    </source>
</evidence>
<protein>
    <submittedName>
        <fullName evidence="2">Uncharacterized protein</fullName>
    </submittedName>
</protein>
<evidence type="ECO:0000313" key="3">
    <source>
        <dbReference type="Proteomes" id="UP000314294"/>
    </source>
</evidence>
<name>A0A4Z2IQY4_9TELE</name>
<comment type="caution">
    <text evidence="2">The sequence shown here is derived from an EMBL/GenBank/DDBJ whole genome shotgun (WGS) entry which is preliminary data.</text>
</comment>
<accession>A0A4Z2IQY4</accession>
<dbReference type="Proteomes" id="UP000314294">
    <property type="component" value="Unassembled WGS sequence"/>
</dbReference>
<feature type="compositionally biased region" description="Polar residues" evidence="1">
    <location>
        <begin position="89"/>
        <end position="98"/>
    </location>
</feature>
<gene>
    <name evidence="2" type="ORF">EYF80_009349</name>
</gene>
<organism evidence="2 3">
    <name type="scientific">Liparis tanakae</name>
    <name type="common">Tanaka's snailfish</name>
    <dbReference type="NCBI Taxonomy" id="230148"/>
    <lineage>
        <taxon>Eukaryota</taxon>
        <taxon>Metazoa</taxon>
        <taxon>Chordata</taxon>
        <taxon>Craniata</taxon>
        <taxon>Vertebrata</taxon>
        <taxon>Euteleostomi</taxon>
        <taxon>Actinopterygii</taxon>
        <taxon>Neopterygii</taxon>
        <taxon>Teleostei</taxon>
        <taxon>Neoteleostei</taxon>
        <taxon>Acanthomorphata</taxon>
        <taxon>Eupercaria</taxon>
        <taxon>Perciformes</taxon>
        <taxon>Cottioidei</taxon>
        <taxon>Cottales</taxon>
        <taxon>Liparidae</taxon>
        <taxon>Liparis</taxon>
    </lineage>
</organism>
<sequence>MSHASELHDIDDAYQAQLDKDEGDPPGFVLTALCMWTGDQSSGSGQDRPVQHRHINVHVLAQGKGSARRLLGSPPEPRSLPNLEDLPNGSRSTPGPNSYSERLATLLLHFNQRCSLSPESPLTATVAAQGRGVGHRLAGRFLATALITRYPMFHLPTRLSLVIIQDERSGRCWESGRVLSLSQSMEDPVENSQAAIFLLDVLSECGSLIAATLSALVRTELLKARRGGSYPSLITISLDKQWISATAALLQRRDGEETGTASVSSCLETEARTPPEPGCNELAWRAVSLCTDEKAEALKRSATFCASCSLCRQLLCPHPRELLKSCQWCRGAALYADITADFCQAKSQQIK</sequence>
<evidence type="ECO:0000313" key="2">
    <source>
        <dbReference type="EMBL" id="TNN80325.1"/>
    </source>
</evidence>